<comment type="caution">
    <text evidence="10">The sequence shown here is derived from an EMBL/GenBank/DDBJ whole genome shotgun (WGS) entry which is preliminary data.</text>
</comment>
<feature type="domain" description="Exonuclease VII large subunit C-terminal" evidence="8">
    <location>
        <begin position="151"/>
        <end position="440"/>
    </location>
</feature>
<evidence type="ECO:0000256" key="2">
    <source>
        <dbReference type="ARBA" id="ARBA00022722"/>
    </source>
</evidence>
<sequence>MGRAVASDGDFRQGAPAAASDSRNRGIGGPVWTVGSLLLAVGDALAARFGAVAVQGELSGYTRASSGHCYFTLKDANGATAGIRCAMFRRSAGMLDFNPQDGQQVELRGRLAVYEARGELQMVVESMRRVGAGALYEEFLRLKARLEAAGLFAAERKRVLPGHPSRLGIVTSLAGAALHDVLTTLHRRAAHVEVIVYPTLVQGTEAPAAVAAALALANRRAEVQVLLLCRGGGSLEDLWAFNDERVVRAVADSALPVVCGVGHETDVTLADLAADLRAPTPTAAAELASPARDDLLSALQTRQQRMARRVHQRLDNHAQRLDQFALRLQQPARLLGVQTHRLQHLAQRQVQAVRHALRQAQVRTDQLAGRLLRALPAQWSRQHQALEARAARLQALDPRLVLTRGYAWVQTQDGKPVTSAGALVAGQAVSAVWADGQAEALITSVQPVLPTGLPAALPVKKKRRAVAPKRSAGGIAASPPDESAA</sequence>
<protein>
    <recommendedName>
        <fullName evidence="5">Exodeoxyribonuclease 7 large subunit</fullName>
        <ecNumber evidence="5">3.1.11.6</ecNumber>
    </recommendedName>
    <alternativeName>
        <fullName evidence="5">Exodeoxyribonuclease VII large subunit</fullName>
        <shortName evidence="5">Exonuclease VII large subunit</shortName>
    </alternativeName>
</protein>
<dbReference type="Pfam" id="PF02601">
    <property type="entry name" value="Exonuc_VII_L"/>
    <property type="match status" value="1"/>
</dbReference>
<reference evidence="10 11" key="1">
    <citation type="journal article" date="2019" name="Int. J. Syst. Evol. Microbiol.">
        <title>The Global Catalogue of Microorganisms (GCM) 10K type strain sequencing project: providing services to taxonomists for standard genome sequencing and annotation.</title>
        <authorList>
            <consortium name="The Broad Institute Genomics Platform"/>
            <consortium name="The Broad Institute Genome Sequencing Center for Infectious Disease"/>
            <person name="Wu L."/>
            <person name="Ma J."/>
        </authorList>
    </citation>
    <scope>NUCLEOTIDE SEQUENCE [LARGE SCALE GENOMIC DNA]</scope>
    <source>
        <strain evidence="10 11">JCM 15503</strain>
    </source>
</reference>
<feature type="domain" description="OB-fold nucleic acid binding" evidence="9">
    <location>
        <begin position="32"/>
        <end position="128"/>
    </location>
</feature>
<name>A0ABN1K8W1_9BURK</name>
<comment type="catalytic activity">
    <reaction evidence="5 6">
        <text>Exonucleolytic cleavage in either 5'- to 3'- or 3'- to 5'-direction to yield nucleoside 5'-phosphates.</text>
        <dbReference type="EC" id="3.1.11.6"/>
    </reaction>
</comment>
<keyword evidence="11" id="KW-1185">Reference proteome</keyword>
<comment type="similarity">
    <text evidence="5 6">Belongs to the XseA family.</text>
</comment>
<evidence type="ECO:0000256" key="6">
    <source>
        <dbReference type="RuleBase" id="RU004355"/>
    </source>
</evidence>
<dbReference type="CDD" id="cd04489">
    <property type="entry name" value="ExoVII_LU_OBF"/>
    <property type="match status" value="1"/>
</dbReference>
<keyword evidence="2 5" id="KW-0540">Nuclease</keyword>
<gene>
    <name evidence="5 10" type="primary">xseA</name>
    <name evidence="10" type="ORF">GCM10009107_39420</name>
</gene>
<evidence type="ECO:0000313" key="11">
    <source>
        <dbReference type="Proteomes" id="UP001500279"/>
    </source>
</evidence>
<evidence type="ECO:0000259" key="8">
    <source>
        <dbReference type="Pfam" id="PF02601"/>
    </source>
</evidence>
<keyword evidence="4 5" id="KW-0269">Exonuclease</keyword>
<keyword evidence="1 5" id="KW-0963">Cytoplasm</keyword>
<evidence type="ECO:0000256" key="5">
    <source>
        <dbReference type="HAMAP-Rule" id="MF_00378"/>
    </source>
</evidence>
<evidence type="ECO:0000256" key="1">
    <source>
        <dbReference type="ARBA" id="ARBA00022490"/>
    </source>
</evidence>
<dbReference type="EC" id="3.1.11.6" evidence="5"/>
<dbReference type="Pfam" id="PF13742">
    <property type="entry name" value="tRNA_anti_2"/>
    <property type="match status" value="1"/>
</dbReference>
<keyword evidence="3 5" id="KW-0378">Hydrolase</keyword>
<dbReference type="HAMAP" id="MF_00378">
    <property type="entry name" value="Exonuc_7_L"/>
    <property type="match status" value="1"/>
</dbReference>
<evidence type="ECO:0000256" key="3">
    <source>
        <dbReference type="ARBA" id="ARBA00022801"/>
    </source>
</evidence>
<evidence type="ECO:0000259" key="9">
    <source>
        <dbReference type="Pfam" id="PF13742"/>
    </source>
</evidence>
<comment type="function">
    <text evidence="5">Bidirectionally degrades single-stranded DNA into large acid-insoluble oligonucleotides, which are then degraded further into small acid-soluble oligonucleotides.</text>
</comment>
<dbReference type="InterPro" id="IPR025824">
    <property type="entry name" value="OB-fold_nuc-bd_dom"/>
</dbReference>
<comment type="subunit">
    <text evidence="5">Heterooligomer composed of large and small subunits.</text>
</comment>
<dbReference type="InterPro" id="IPR003753">
    <property type="entry name" value="Exonuc_VII_L"/>
</dbReference>
<accession>A0ABN1K8W1</accession>
<evidence type="ECO:0000313" key="10">
    <source>
        <dbReference type="EMBL" id="GAA0758674.1"/>
    </source>
</evidence>
<organism evidence="10 11">
    <name type="scientific">Ideonella azotifigens</name>
    <dbReference type="NCBI Taxonomy" id="513160"/>
    <lineage>
        <taxon>Bacteria</taxon>
        <taxon>Pseudomonadati</taxon>
        <taxon>Pseudomonadota</taxon>
        <taxon>Betaproteobacteria</taxon>
        <taxon>Burkholderiales</taxon>
        <taxon>Sphaerotilaceae</taxon>
        <taxon>Ideonella</taxon>
    </lineage>
</organism>
<dbReference type="InterPro" id="IPR020579">
    <property type="entry name" value="Exonuc_VII_lsu_C"/>
</dbReference>
<proteinExistence type="inferred from homology"/>
<evidence type="ECO:0000256" key="4">
    <source>
        <dbReference type="ARBA" id="ARBA00022839"/>
    </source>
</evidence>
<evidence type="ECO:0000256" key="7">
    <source>
        <dbReference type="SAM" id="MobiDB-lite"/>
    </source>
</evidence>
<comment type="subcellular location">
    <subcellularLocation>
        <location evidence="5 6">Cytoplasm</location>
    </subcellularLocation>
</comment>
<dbReference type="EMBL" id="BAAAEW010000025">
    <property type="protein sequence ID" value="GAA0758674.1"/>
    <property type="molecule type" value="Genomic_DNA"/>
</dbReference>
<dbReference type="NCBIfam" id="TIGR00237">
    <property type="entry name" value="xseA"/>
    <property type="match status" value="1"/>
</dbReference>
<feature type="region of interest" description="Disordered" evidence="7">
    <location>
        <begin position="1"/>
        <end position="23"/>
    </location>
</feature>
<dbReference type="Proteomes" id="UP001500279">
    <property type="component" value="Unassembled WGS sequence"/>
</dbReference>
<dbReference type="PANTHER" id="PTHR30008">
    <property type="entry name" value="EXODEOXYRIBONUCLEASE 7 LARGE SUBUNIT"/>
    <property type="match status" value="1"/>
</dbReference>
<dbReference type="PANTHER" id="PTHR30008:SF0">
    <property type="entry name" value="EXODEOXYRIBONUCLEASE 7 LARGE SUBUNIT"/>
    <property type="match status" value="1"/>
</dbReference>
<feature type="region of interest" description="Disordered" evidence="7">
    <location>
        <begin position="461"/>
        <end position="485"/>
    </location>
</feature>